<proteinExistence type="predicted"/>
<dbReference type="AlphaFoldDB" id="A0A399RX93"/>
<dbReference type="InterPro" id="IPR025459">
    <property type="entry name" value="DUF4279"/>
</dbReference>
<comment type="caution">
    <text evidence="1">The sequence shown here is derived from an EMBL/GenBank/DDBJ whole genome shotgun (WGS) entry which is preliminary data.</text>
</comment>
<organism evidence="1 2">
    <name type="scientific">Pontibacter oryzae</name>
    <dbReference type="NCBI Taxonomy" id="2304593"/>
    <lineage>
        <taxon>Bacteria</taxon>
        <taxon>Pseudomonadati</taxon>
        <taxon>Bacteroidota</taxon>
        <taxon>Cytophagia</taxon>
        <taxon>Cytophagales</taxon>
        <taxon>Hymenobacteraceae</taxon>
        <taxon>Pontibacter</taxon>
    </lineage>
</organism>
<name>A0A399RX93_9BACT</name>
<keyword evidence="2" id="KW-1185">Reference proteome</keyword>
<dbReference type="EMBL" id="QWGE01000006">
    <property type="protein sequence ID" value="RIJ34015.1"/>
    <property type="molecule type" value="Genomic_DNA"/>
</dbReference>
<reference evidence="2" key="1">
    <citation type="submission" date="2018-08" db="EMBL/GenBank/DDBJ databases">
        <title>Mucilaginibacter sp. MYSH2.</title>
        <authorList>
            <person name="Seo T."/>
        </authorList>
    </citation>
    <scope>NUCLEOTIDE SEQUENCE [LARGE SCALE GENOMIC DNA]</scope>
    <source>
        <strain evidence="2">KIRAN</strain>
    </source>
</reference>
<dbReference type="RefSeq" id="WP_119433425.1">
    <property type="nucleotide sequence ID" value="NZ_QWGE01000006.1"/>
</dbReference>
<accession>A0A399RX93</accession>
<dbReference type="Proteomes" id="UP000266005">
    <property type="component" value="Unassembled WGS sequence"/>
</dbReference>
<evidence type="ECO:0000313" key="2">
    <source>
        <dbReference type="Proteomes" id="UP000266005"/>
    </source>
</evidence>
<protein>
    <submittedName>
        <fullName evidence="1">DUF4279 domain-containing protein</fullName>
    </submittedName>
</protein>
<gene>
    <name evidence="1" type="ORF">D1627_16715</name>
</gene>
<evidence type="ECO:0000313" key="1">
    <source>
        <dbReference type="EMBL" id="RIJ34015.1"/>
    </source>
</evidence>
<sequence length="143" mass="16563">MYADDYKSCEETFVTLRIFYDAQPPDYVSDFLKITPSRTQVKGEELSNRSKYTSNGWFLSSERAITSKDARRHIDYLLDQILPLKEKIDELQKGSAQIDITCYWVSKTCNGGPTLSNQQLKKLADLGVDFWFDFYCSDELDEV</sequence>
<dbReference type="Pfam" id="PF14106">
    <property type="entry name" value="DUF4279"/>
    <property type="match status" value="1"/>
</dbReference>
<dbReference type="OrthoDB" id="6909186at2"/>